<dbReference type="AlphaFoldDB" id="A0A834ACD7"/>
<organism evidence="2 3">
    <name type="scientific">Phyllostomus discolor</name>
    <name type="common">pale spear-nosed bat</name>
    <dbReference type="NCBI Taxonomy" id="89673"/>
    <lineage>
        <taxon>Eukaryota</taxon>
        <taxon>Metazoa</taxon>
        <taxon>Chordata</taxon>
        <taxon>Craniata</taxon>
        <taxon>Vertebrata</taxon>
        <taxon>Euteleostomi</taxon>
        <taxon>Mammalia</taxon>
        <taxon>Eutheria</taxon>
        <taxon>Laurasiatheria</taxon>
        <taxon>Chiroptera</taxon>
        <taxon>Yangochiroptera</taxon>
        <taxon>Phyllostomidae</taxon>
        <taxon>Phyllostominae</taxon>
        <taxon>Phyllostomus</taxon>
    </lineage>
</organism>
<reference evidence="2 3" key="1">
    <citation type="journal article" date="2020" name="Nature">
        <title>Six reference-quality genomes reveal evolution of bat adaptations.</title>
        <authorList>
            <person name="Jebb D."/>
            <person name="Huang Z."/>
            <person name="Pippel M."/>
            <person name="Hughes G.M."/>
            <person name="Lavrichenko K."/>
            <person name="Devanna P."/>
            <person name="Winkler S."/>
            <person name="Jermiin L.S."/>
            <person name="Skirmuntt E.C."/>
            <person name="Katzourakis A."/>
            <person name="Burkitt-Gray L."/>
            <person name="Ray D.A."/>
            <person name="Sullivan K.A.M."/>
            <person name="Roscito J.G."/>
            <person name="Kirilenko B.M."/>
            <person name="Davalos L.M."/>
            <person name="Corthals A.P."/>
            <person name="Power M.L."/>
            <person name="Jones G."/>
            <person name="Ransome R.D."/>
            <person name="Dechmann D.K.N."/>
            <person name="Locatelli A.G."/>
            <person name="Puechmaille S.J."/>
            <person name="Fedrigo O."/>
            <person name="Jarvis E.D."/>
            <person name="Hiller M."/>
            <person name="Vernes S.C."/>
            <person name="Myers E.W."/>
            <person name="Teeling E.C."/>
        </authorList>
    </citation>
    <scope>NUCLEOTIDE SEQUENCE [LARGE SCALE GENOMIC DNA]</scope>
    <source>
        <strain evidence="2">Bat1K_MPI-CBG_1</strain>
    </source>
</reference>
<name>A0A834ACD7_9CHIR</name>
<evidence type="ECO:0000313" key="2">
    <source>
        <dbReference type="EMBL" id="KAF6109809.1"/>
    </source>
</evidence>
<comment type="caution">
    <text evidence="2">The sequence shown here is derived from an EMBL/GenBank/DDBJ whole genome shotgun (WGS) entry which is preliminary data.</text>
</comment>
<feature type="chain" id="PRO_5032420479" evidence="1">
    <location>
        <begin position="20"/>
        <end position="121"/>
    </location>
</feature>
<evidence type="ECO:0000256" key="1">
    <source>
        <dbReference type="SAM" id="SignalP"/>
    </source>
</evidence>
<keyword evidence="1" id="KW-0732">Signal</keyword>
<sequence>MAHLLLIATYICAVPYILQSGLNLTWNPPNIKRARQTLVNPFAEKETKAQRIHWFQIKWQKSALARWFSWLEYCPIHQRLWVRFPVRAHTQVAGLIPSQEATNGYFSLSPFLSKINKHIFG</sequence>
<dbReference type="Proteomes" id="UP000664940">
    <property type="component" value="Unassembled WGS sequence"/>
</dbReference>
<gene>
    <name evidence="2" type="ORF">HJG60_011007</name>
</gene>
<feature type="signal peptide" evidence="1">
    <location>
        <begin position="1"/>
        <end position="19"/>
    </location>
</feature>
<proteinExistence type="predicted"/>
<evidence type="ECO:0000313" key="3">
    <source>
        <dbReference type="Proteomes" id="UP000664940"/>
    </source>
</evidence>
<dbReference type="EMBL" id="JABVXQ010000005">
    <property type="protein sequence ID" value="KAF6109809.1"/>
    <property type="molecule type" value="Genomic_DNA"/>
</dbReference>
<protein>
    <submittedName>
        <fullName evidence="2">Uncharacterized protein</fullName>
    </submittedName>
</protein>
<accession>A0A834ACD7</accession>